<keyword evidence="10" id="KW-1185">Reference proteome</keyword>
<feature type="domain" description="Histidine kinase" evidence="7">
    <location>
        <begin position="497"/>
        <end position="721"/>
    </location>
</feature>
<keyword evidence="5" id="KW-0418">Kinase</keyword>
<dbReference type="InterPro" id="IPR003594">
    <property type="entry name" value="HATPase_dom"/>
</dbReference>
<dbReference type="Proteomes" id="UP000233248">
    <property type="component" value="Unassembled WGS sequence"/>
</dbReference>
<dbReference type="InterPro" id="IPR036890">
    <property type="entry name" value="HATPase_C_sf"/>
</dbReference>
<evidence type="ECO:0000256" key="3">
    <source>
        <dbReference type="ARBA" id="ARBA00022553"/>
    </source>
</evidence>
<dbReference type="PANTHER" id="PTHR43304:SF1">
    <property type="entry name" value="PAC DOMAIN-CONTAINING PROTEIN"/>
    <property type="match status" value="1"/>
</dbReference>
<dbReference type="NCBIfam" id="TIGR00229">
    <property type="entry name" value="sensory_box"/>
    <property type="match status" value="1"/>
</dbReference>
<dbReference type="InterPro" id="IPR003661">
    <property type="entry name" value="HisK_dim/P_dom"/>
</dbReference>
<dbReference type="RefSeq" id="WP_101183425.1">
    <property type="nucleotide sequence ID" value="NZ_CP031218.1"/>
</dbReference>
<gene>
    <name evidence="9" type="ORF">CP960_01275</name>
</gene>
<dbReference type="PROSITE" id="PS50112">
    <property type="entry name" value="PAS"/>
    <property type="match status" value="1"/>
</dbReference>
<dbReference type="Pfam" id="PF02518">
    <property type="entry name" value="HATPase_c"/>
    <property type="match status" value="1"/>
</dbReference>
<keyword evidence="4" id="KW-0808">Transferase</keyword>
<comment type="catalytic activity">
    <reaction evidence="1">
        <text>ATP + protein L-histidine = ADP + protein N-phospho-L-histidine.</text>
        <dbReference type="EC" id="2.7.13.3"/>
    </reaction>
</comment>
<dbReference type="InterPro" id="IPR035965">
    <property type="entry name" value="PAS-like_dom_sf"/>
</dbReference>
<evidence type="ECO:0000259" key="7">
    <source>
        <dbReference type="PROSITE" id="PS50109"/>
    </source>
</evidence>
<evidence type="ECO:0000313" key="9">
    <source>
        <dbReference type="EMBL" id="PKI81973.1"/>
    </source>
</evidence>
<keyword evidence="6" id="KW-0472">Membrane</keyword>
<evidence type="ECO:0000256" key="2">
    <source>
        <dbReference type="ARBA" id="ARBA00012438"/>
    </source>
</evidence>
<feature type="domain" description="PAS" evidence="8">
    <location>
        <begin position="367"/>
        <end position="437"/>
    </location>
</feature>
<evidence type="ECO:0000256" key="1">
    <source>
        <dbReference type="ARBA" id="ARBA00000085"/>
    </source>
</evidence>
<comment type="caution">
    <text evidence="9">The sequence shown here is derived from an EMBL/GenBank/DDBJ whole genome shotgun (WGS) entry which is preliminary data.</text>
</comment>
<dbReference type="GO" id="GO:0000155">
    <property type="term" value="F:phosphorelay sensor kinase activity"/>
    <property type="evidence" value="ECO:0007669"/>
    <property type="project" value="InterPro"/>
</dbReference>
<organism evidence="9 10">
    <name type="scientific">Malaciobacter halophilus</name>
    <dbReference type="NCBI Taxonomy" id="197482"/>
    <lineage>
        <taxon>Bacteria</taxon>
        <taxon>Pseudomonadati</taxon>
        <taxon>Campylobacterota</taxon>
        <taxon>Epsilonproteobacteria</taxon>
        <taxon>Campylobacterales</taxon>
        <taxon>Arcobacteraceae</taxon>
        <taxon>Malaciobacter</taxon>
    </lineage>
</organism>
<dbReference type="SMART" id="SM00091">
    <property type="entry name" value="PAS"/>
    <property type="match status" value="1"/>
</dbReference>
<evidence type="ECO:0000313" key="10">
    <source>
        <dbReference type="Proteomes" id="UP000233248"/>
    </source>
</evidence>
<accession>A0A2N1J602</accession>
<dbReference type="CDD" id="cd00130">
    <property type="entry name" value="PAS"/>
    <property type="match status" value="1"/>
</dbReference>
<dbReference type="AlphaFoldDB" id="A0A2N1J602"/>
<evidence type="ECO:0000256" key="6">
    <source>
        <dbReference type="SAM" id="Phobius"/>
    </source>
</evidence>
<evidence type="ECO:0000256" key="4">
    <source>
        <dbReference type="ARBA" id="ARBA00022679"/>
    </source>
</evidence>
<reference evidence="9 10" key="1">
    <citation type="submission" date="2017-09" db="EMBL/GenBank/DDBJ databases">
        <title>Genomics of the genus Arcobacter.</title>
        <authorList>
            <person name="Perez-Cataluna A."/>
            <person name="Figueras M.J."/>
            <person name="Salas-Masso N."/>
        </authorList>
    </citation>
    <scope>NUCLEOTIDE SEQUENCE [LARGE SCALE GENOMIC DNA]</scope>
    <source>
        <strain evidence="9 10">DSM 18005</strain>
    </source>
</reference>
<dbReference type="SUPFAM" id="SSF47384">
    <property type="entry name" value="Homodimeric domain of signal transducing histidine kinase"/>
    <property type="match status" value="1"/>
</dbReference>
<dbReference type="Pfam" id="PF13426">
    <property type="entry name" value="PAS_9"/>
    <property type="match status" value="2"/>
</dbReference>
<keyword evidence="6" id="KW-1133">Transmembrane helix</keyword>
<dbReference type="PROSITE" id="PS50109">
    <property type="entry name" value="HIS_KIN"/>
    <property type="match status" value="1"/>
</dbReference>
<keyword evidence="3" id="KW-0597">Phosphoprotein</keyword>
<dbReference type="CDD" id="cd00082">
    <property type="entry name" value="HisKA"/>
    <property type="match status" value="1"/>
</dbReference>
<dbReference type="OrthoDB" id="5342498at2"/>
<dbReference type="PRINTS" id="PR00344">
    <property type="entry name" value="BCTRLSENSOR"/>
</dbReference>
<dbReference type="InterPro" id="IPR052162">
    <property type="entry name" value="Sensor_kinase/Photoreceptor"/>
</dbReference>
<dbReference type="PANTHER" id="PTHR43304">
    <property type="entry name" value="PHYTOCHROME-LIKE PROTEIN CPH1"/>
    <property type="match status" value="1"/>
</dbReference>
<dbReference type="InterPro" id="IPR005467">
    <property type="entry name" value="His_kinase_dom"/>
</dbReference>
<dbReference type="InterPro" id="IPR004358">
    <property type="entry name" value="Sig_transdc_His_kin-like_C"/>
</dbReference>
<dbReference type="InterPro" id="IPR000014">
    <property type="entry name" value="PAS"/>
</dbReference>
<evidence type="ECO:0000256" key="5">
    <source>
        <dbReference type="ARBA" id="ARBA00022777"/>
    </source>
</evidence>
<name>A0A2N1J602_9BACT</name>
<feature type="transmembrane region" description="Helical" evidence="6">
    <location>
        <begin position="7"/>
        <end position="29"/>
    </location>
</feature>
<protein>
    <recommendedName>
        <fullName evidence="2">histidine kinase</fullName>
        <ecNumber evidence="2">2.7.13.3</ecNumber>
    </recommendedName>
</protein>
<dbReference type="EMBL" id="NXIF01000006">
    <property type="protein sequence ID" value="PKI81973.1"/>
    <property type="molecule type" value="Genomic_DNA"/>
</dbReference>
<dbReference type="KEGG" id="ahs:AHALO_1190"/>
<proteinExistence type="predicted"/>
<feature type="transmembrane region" description="Helical" evidence="6">
    <location>
        <begin position="173"/>
        <end position="192"/>
    </location>
</feature>
<dbReference type="InterPro" id="IPR036097">
    <property type="entry name" value="HisK_dim/P_sf"/>
</dbReference>
<dbReference type="SMART" id="SM00387">
    <property type="entry name" value="HATPase_c"/>
    <property type="match status" value="1"/>
</dbReference>
<dbReference type="SUPFAM" id="SSF55785">
    <property type="entry name" value="PYP-like sensor domain (PAS domain)"/>
    <property type="match status" value="1"/>
</dbReference>
<evidence type="ECO:0000259" key="8">
    <source>
        <dbReference type="PROSITE" id="PS50112"/>
    </source>
</evidence>
<dbReference type="Gene3D" id="3.30.565.10">
    <property type="entry name" value="Histidine kinase-like ATPase, C-terminal domain"/>
    <property type="match status" value="1"/>
</dbReference>
<dbReference type="Gene3D" id="3.30.450.20">
    <property type="entry name" value="PAS domain"/>
    <property type="match status" value="2"/>
</dbReference>
<dbReference type="EC" id="2.7.13.3" evidence="2"/>
<dbReference type="SUPFAM" id="SSF55874">
    <property type="entry name" value="ATPase domain of HSP90 chaperone/DNA topoisomerase II/histidine kinase"/>
    <property type="match status" value="1"/>
</dbReference>
<sequence>MKTKKSLYFTFGISIVLIVVIFMSINATFNYNNTKTNLIAKMKENSKNSIITLKSNLKNLIPAYAVNEYTNLLQNEIKNKDIDAIVVKDYIMGEIIGKEAYITGKIREGKKIVDFDIKNSLHTKVLKNCYYKKDFNIKSILKKDLGYISICISNKNMKKELQGIIYDTVKNTIIMSIVLICSLFILFHFFLLKPISKMIDALNNRDNDGIPIEKLPENSTKELNELATTMNIMIASIRFSRTILKESENRLKYLLEMSPIAVRIAKNNGRVVVFANHTYASLIMQNSAEDKDPKTFYANKSDYDKIIKKINNNEKVFNQLVELNINNKTVWALASYMNIKFDQEDSIIGWFYDVTREKELQKELTKQKDEFKAIFKYTKDGLALLDTKSNFLKFNDAYLKLTGYEKDELLKKSCIQLTTLEDKLRTKEALDEVLSTGSKVNFEKNCLVKDGRAVRVNMSLVLLPDKKTILLSAKDITEQSIVQSQAKLASMGEMIGNIAHQWRQPLNIISTVASSIKVRNEFGQDIQIEDLLDDMTNIMEQTQYLSKTIDDFRNFIKDTNEKEVFSIVETVKKALSIIHSSYVNNNIKIVEEFKDDIEIKGYQNQLIQAMMNILNNSKDAIVENVSNDDKKLVHISTKLVDKCLILCIKDSGGGIKKEHIDKVFEPYFTTKHQSVGTGIGLSITHQIITEHHNAIIEVTNDTFKVDNTEYRGACFNIVFKI</sequence>
<dbReference type="Gene3D" id="1.10.287.130">
    <property type="match status" value="1"/>
</dbReference>
<keyword evidence="6" id="KW-0812">Transmembrane</keyword>